<proteinExistence type="predicted"/>
<dbReference type="PANTHER" id="PTHR17985:SF16">
    <property type="entry name" value="TRANSPORT_GOLGI ORGANIZATION-LIKE PROTEIN (DUF833)"/>
    <property type="match status" value="1"/>
</dbReference>
<dbReference type="Proteomes" id="UP001358586">
    <property type="component" value="Chromosome 4"/>
</dbReference>
<dbReference type="EMBL" id="JARKNE010000004">
    <property type="protein sequence ID" value="KAK5837078.1"/>
    <property type="molecule type" value="Genomic_DNA"/>
</dbReference>
<dbReference type="InterPro" id="IPR008551">
    <property type="entry name" value="TANGO2"/>
</dbReference>
<reference evidence="2 3" key="1">
    <citation type="submission" date="2023-03" db="EMBL/GenBank/DDBJ databases">
        <title>WGS of Gossypium arboreum.</title>
        <authorList>
            <person name="Yu D."/>
        </authorList>
    </citation>
    <scope>NUCLEOTIDE SEQUENCE [LARGE SCALE GENOMIC DNA]</scope>
    <source>
        <tissue evidence="2">Leaf</tissue>
    </source>
</reference>
<evidence type="ECO:0000313" key="2">
    <source>
        <dbReference type="EMBL" id="KAK5837078.1"/>
    </source>
</evidence>
<organism evidence="2 3">
    <name type="scientific">Gossypium arboreum</name>
    <name type="common">Tree cotton</name>
    <name type="synonym">Gossypium nanking</name>
    <dbReference type="NCBI Taxonomy" id="29729"/>
    <lineage>
        <taxon>Eukaryota</taxon>
        <taxon>Viridiplantae</taxon>
        <taxon>Streptophyta</taxon>
        <taxon>Embryophyta</taxon>
        <taxon>Tracheophyta</taxon>
        <taxon>Spermatophyta</taxon>
        <taxon>Magnoliopsida</taxon>
        <taxon>eudicotyledons</taxon>
        <taxon>Gunneridae</taxon>
        <taxon>Pentapetalae</taxon>
        <taxon>rosids</taxon>
        <taxon>malvids</taxon>
        <taxon>Malvales</taxon>
        <taxon>Malvaceae</taxon>
        <taxon>Malvoideae</taxon>
        <taxon>Gossypium</taxon>
    </lineage>
</organism>
<evidence type="ECO:0000256" key="1">
    <source>
        <dbReference type="SAM" id="MobiDB-lite"/>
    </source>
</evidence>
<feature type="region of interest" description="Disordered" evidence="1">
    <location>
        <begin position="64"/>
        <end position="83"/>
    </location>
</feature>
<comment type="caution">
    <text evidence="2">The sequence shown here is derived from an EMBL/GenBank/DDBJ whole genome shotgun (WGS) entry which is preliminary data.</text>
</comment>
<name>A0ABR0QDP8_GOSAR</name>
<dbReference type="PANTHER" id="PTHR17985">
    <property type="entry name" value="SER/THR-RICH PROTEIN T10 IN DGCR REGION"/>
    <property type="match status" value="1"/>
</dbReference>
<keyword evidence="3" id="KW-1185">Reference proteome</keyword>
<accession>A0ABR0QDP8</accession>
<gene>
    <name evidence="2" type="ORF">PVK06_012888</name>
</gene>
<dbReference type="Pfam" id="PF05742">
    <property type="entry name" value="TANGO2"/>
    <property type="match status" value="1"/>
</dbReference>
<protein>
    <submittedName>
        <fullName evidence="2">Uncharacterized protein</fullName>
    </submittedName>
</protein>
<evidence type="ECO:0000313" key="3">
    <source>
        <dbReference type="Proteomes" id="UP001358586"/>
    </source>
</evidence>
<sequence>MVGGWGDSWWKRWQAGGTWLASSRDGRLAFITNFRELQSIPQAKSRGNLPVDFLQTRINVRHTKTDSKYGDMTSKESSNPWKT</sequence>